<dbReference type="InterPro" id="IPR035892">
    <property type="entry name" value="C2_domain_sf"/>
</dbReference>
<dbReference type="PROSITE" id="PS50004">
    <property type="entry name" value="C2"/>
    <property type="match status" value="1"/>
</dbReference>
<keyword evidence="3" id="KW-1185">Reference proteome</keyword>
<dbReference type="Pfam" id="PF00168">
    <property type="entry name" value="C2"/>
    <property type="match status" value="1"/>
</dbReference>
<dbReference type="SMART" id="SM00239">
    <property type="entry name" value="C2"/>
    <property type="match status" value="1"/>
</dbReference>
<dbReference type="OrthoDB" id="884464at2759"/>
<dbReference type="PANTHER" id="PTHR32246">
    <property type="entry name" value="INGRESSION PROTEIN FIC1"/>
    <property type="match status" value="1"/>
</dbReference>
<evidence type="ECO:0000313" key="3">
    <source>
        <dbReference type="Proteomes" id="UP000822688"/>
    </source>
</evidence>
<dbReference type="InterPro" id="IPR044750">
    <property type="entry name" value="C2_SRC2/BAP"/>
</dbReference>
<gene>
    <name evidence="2" type="ORF">KC19_9G002300</name>
</gene>
<organism evidence="2 3">
    <name type="scientific">Ceratodon purpureus</name>
    <name type="common">Fire moss</name>
    <name type="synonym">Dicranum purpureum</name>
    <dbReference type="NCBI Taxonomy" id="3225"/>
    <lineage>
        <taxon>Eukaryota</taxon>
        <taxon>Viridiplantae</taxon>
        <taxon>Streptophyta</taxon>
        <taxon>Embryophyta</taxon>
        <taxon>Bryophyta</taxon>
        <taxon>Bryophytina</taxon>
        <taxon>Bryopsida</taxon>
        <taxon>Dicranidae</taxon>
        <taxon>Pseudoditrichales</taxon>
        <taxon>Ditrichaceae</taxon>
        <taxon>Ceratodon</taxon>
    </lineage>
</organism>
<dbReference type="Gene3D" id="2.60.40.150">
    <property type="entry name" value="C2 domain"/>
    <property type="match status" value="1"/>
</dbReference>
<comment type="caution">
    <text evidence="2">The sequence shown here is derived from an EMBL/GenBank/DDBJ whole genome shotgun (WGS) entry which is preliminary data.</text>
</comment>
<reference evidence="2" key="1">
    <citation type="submission" date="2020-06" db="EMBL/GenBank/DDBJ databases">
        <title>WGS assembly of Ceratodon purpureus strain R40.</title>
        <authorList>
            <person name="Carey S.B."/>
            <person name="Jenkins J."/>
            <person name="Shu S."/>
            <person name="Lovell J.T."/>
            <person name="Sreedasyam A."/>
            <person name="Maumus F."/>
            <person name="Tiley G.P."/>
            <person name="Fernandez-Pozo N."/>
            <person name="Barry K."/>
            <person name="Chen C."/>
            <person name="Wang M."/>
            <person name="Lipzen A."/>
            <person name="Daum C."/>
            <person name="Saski C.A."/>
            <person name="Payton A.C."/>
            <person name="Mcbreen J.C."/>
            <person name="Conrad R.E."/>
            <person name="Kollar L.M."/>
            <person name="Olsson S."/>
            <person name="Huttunen S."/>
            <person name="Landis J.B."/>
            <person name="Wickett N.J."/>
            <person name="Johnson M.G."/>
            <person name="Rensing S.A."/>
            <person name="Grimwood J."/>
            <person name="Schmutz J."/>
            <person name="Mcdaniel S.F."/>
        </authorList>
    </citation>
    <scope>NUCLEOTIDE SEQUENCE</scope>
    <source>
        <strain evidence="2">R40</strain>
    </source>
</reference>
<accession>A0A8T0GNZ7</accession>
<dbReference type="PANTHER" id="PTHR32246:SF173">
    <property type="entry name" value="C2 DOMAIN-CONTAINING PROTEIN"/>
    <property type="match status" value="1"/>
</dbReference>
<evidence type="ECO:0000259" key="1">
    <source>
        <dbReference type="PROSITE" id="PS50004"/>
    </source>
</evidence>
<protein>
    <recommendedName>
        <fullName evidence="1">C2 domain-containing protein</fullName>
    </recommendedName>
</protein>
<sequence length="244" mass="27114">MVVHRELEITVLAAHNLRNVKLGFGSMNPYAVLWIDSNSKASTHVAECGGTNPSWNCVVRMLCREALFGTTAKAKLVVEVFDTKPSSMRLAGTADVLLSELQKYVVREGEGGEWSEPKRMSLDVRRLRKGSYFKEKVIGSIDIQVRLARAANEADDLSGGVDRTVTYNGAPIQKHRNDLVHGQDFHSFNEDLPAPIESAQKTGQAAPVYYQHLYVEKPKGIWKGILDNPHPERVGVLWMGIGIF</sequence>
<dbReference type="EMBL" id="CM026430">
    <property type="protein sequence ID" value="KAG0560653.1"/>
    <property type="molecule type" value="Genomic_DNA"/>
</dbReference>
<dbReference type="Proteomes" id="UP000822688">
    <property type="component" value="Chromosome 9"/>
</dbReference>
<dbReference type="InterPro" id="IPR000008">
    <property type="entry name" value="C2_dom"/>
</dbReference>
<evidence type="ECO:0000313" key="2">
    <source>
        <dbReference type="EMBL" id="KAG0560653.1"/>
    </source>
</evidence>
<dbReference type="SUPFAM" id="SSF49562">
    <property type="entry name" value="C2 domain (Calcium/lipid-binding domain, CaLB)"/>
    <property type="match status" value="1"/>
</dbReference>
<feature type="domain" description="C2" evidence="1">
    <location>
        <begin position="1"/>
        <end position="115"/>
    </location>
</feature>
<dbReference type="AlphaFoldDB" id="A0A8T0GNZ7"/>
<proteinExistence type="predicted"/>
<dbReference type="GO" id="GO:0006952">
    <property type="term" value="P:defense response"/>
    <property type="evidence" value="ECO:0007669"/>
    <property type="project" value="InterPro"/>
</dbReference>
<name>A0A8T0GNZ7_CERPU</name>
<dbReference type="CDD" id="cd04051">
    <property type="entry name" value="C2_SRC2_like"/>
    <property type="match status" value="1"/>
</dbReference>